<organism evidence="2 3">
    <name type="scientific">Tanacetum coccineum</name>
    <dbReference type="NCBI Taxonomy" id="301880"/>
    <lineage>
        <taxon>Eukaryota</taxon>
        <taxon>Viridiplantae</taxon>
        <taxon>Streptophyta</taxon>
        <taxon>Embryophyta</taxon>
        <taxon>Tracheophyta</taxon>
        <taxon>Spermatophyta</taxon>
        <taxon>Magnoliopsida</taxon>
        <taxon>eudicotyledons</taxon>
        <taxon>Gunneridae</taxon>
        <taxon>Pentapetalae</taxon>
        <taxon>asterids</taxon>
        <taxon>campanulids</taxon>
        <taxon>Asterales</taxon>
        <taxon>Asteraceae</taxon>
        <taxon>Asteroideae</taxon>
        <taxon>Anthemideae</taxon>
        <taxon>Anthemidinae</taxon>
        <taxon>Tanacetum</taxon>
    </lineage>
</organism>
<reference evidence="2" key="2">
    <citation type="submission" date="2022-01" db="EMBL/GenBank/DDBJ databases">
        <authorList>
            <person name="Yamashiro T."/>
            <person name="Shiraishi A."/>
            <person name="Satake H."/>
            <person name="Nakayama K."/>
        </authorList>
    </citation>
    <scope>NUCLEOTIDE SEQUENCE</scope>
</reference>
<name>A0ABQ4ZHZ8_9ASTR</name>
<evidence type="ECO:0000313" key="2">
    <source>
        <dbReference type="EMBL" id="GJS89839.1"/>
    </source>
</evidence>
<accession>A0ABQ4ZHZ8</accession>
<sequence>MVAYLEKSTKNDDFAQIVDFLSAYPIRVKKLERKRESKTLGSDYSIMYLYKKEVLCGRIASKHGRNVENRENKGDAEQVTTAGVSVSTTKPITTASVNITTAEPTTPPTTTTIFEDEDLIIAQTLIKDEE</sequence>
<protein>
    <submittedName>
        <fullName evidence="2">Uncharacterized protein</fullName>
    </submittedName>
</protein>
<feature type="compositionally biased region" description="Basic and acidic residues" evidence="1">
    <location>
        <begin position="66"/>
        <end position="76"/>
    </location>
</feature>
<evidence type="ECO:0000256" key="1">
    <source>
        <dbReference type="SAM" id="MobiDB-lite"/>
    </source>
</evidence>
<dbReference type="Proteomes" id="UP001151760">
    <property type="component" value="Unassembled WGS sequence"/>
</dbReference>
<comment type="caution">
    <text evidence="2">The sequence shown here is derived from an EMBL/GenBank/DDBJ whole genome shotgun (WGS) entry which is preliminary data.</text>
</comment>
<feature type="region of interest" description="Disordered" evidence="1">
    <location>
        <begin position="66"/>
        <end position="87"/>
    </location>
</feature>
<proteinExistence type="predicted"/>
<keyword evidence="3" id="KW-1185">Reference proteome</keyword>
<feature type="compositionally biased region" description="Polar residues" evidence="1">
    <location>
        <begin position="78"/>
        <end position="87"/>
    </location>
</feature>
<evidence type="ECO:0000313" key="3">
    <source>
        <dbReference type="Proteomes" id="UP001151760"/>
    </source>
</evidence>
<gene>
    <name evidence="2" type="ORF">Tco_0772475</name>
</gene>
<reference evidence="2" key="1">
    <citation type="journal article" date="2022" name="Int. J. Mol. Sci.">
        <title>Draft Genome of Tanacetum Coccineum: Genomic Comparison of Closely Related Tanacetum-Family Plants.</title>
        <authorList>
            <person name="Yamashiro T."/>
            <person name="Shiraishi A."/>
            <person name="Nakayama K."/>
            <person name="Satake H."/>
        </authorList>
    </citation>
    <scope>NUCLEOTIDE SEQUENCE</scope>
</reference>
<dbReference type="EMBL" id="BQNB010011382">
    <property type="protein sequence ID" value="GJS89839.1"/>
    <property type="molecule type" value="Genomic_DNA"/>
</dbReference>